<evidence type="ECO:0000313" key="2">
    <source>
        <dbReference type="Proteomes" id="UP000030121"/>
    </source>
</evidence>
<dbReference type="SUPFAM" id="SSF52540">
    <property type="entry name" value="P-loop containing nucleoside triphosphate hydrolases"/>
    <property type="match status" value="1"/>
</dbReference>
<dbReference type="RefSeq" id="WP_026980935.1">
    <property type="nucleotide sequence ID" value="NZ_AUCZ01000017.1"/>
</dbReference>
<reference evidence="1 2" key="1">
    <citation type="submission" date="2013-09" db="EMBL/GenBank/DDBJ databases">
        <authorList>
            <person name="Zeng Z."/>
            <person name="Chen C."/>
        </authorList>
    </citation>
    <scope>NUCLEOTIDE SEQUENCE [LARGE SCALE GENOMIC DNA]</scope>
    <source>
        <strain evidence="1 2">GH29-5</strain>
    </source>
</reference>
<dbReference type="AlphaFoldDB" id="A0A0A2M373"/>
<name>A0A0A2M373_9FLAO</name>
<proteinExistence type="predicted"/>
<evidence type="ECO:0000313" key="1">
    <source>
        <dbReference type="EMBL" id="KGO86684.1"/>
    </source>
</evidence>
<dbReference type="EMBL" id="JRLW01000024">
    <property type="protein sequence ID" value="KGO86684.1"/>
    <property type="molecule type" value="Genomic_DNA"/>
</dbReference>
<dbReference type="eggNOG" id="COG0563">
    <property type="taxonomic scope" value="Bacteria"/>
</dbReference>
<protein>
    <recommendedName>
        <fullName evidence="3">Adenylate kinase</fullName>
    </recommendedName>
</protein>
<organism evidence="1 2">
    <name type="scientific">Flavobacterium suncheonense GH29-5 = DSM 17707</name>
    <dbReference type="NCBI Taxonomy" id="1121899"/>
    <lineage>
        <taxon>Bacteria</taxon>
        <taxon>Pseudomonadati</taxon>
        <taxon>Bacteroidota</taxon>
        <taxon>Flavobacteriia</taxon>
        <taxon>Flavobacteriales</taxon>
        <taxon>Flavobacteriaceae</taxon>
        <taxon>Flavobacterium</taxon>
    </lineage>
</organism>
<dbReference type="Pfam" id="PF00406">
    <property type="entry name" value="ADK"/>
    <property type="match status" value="1"/>
</dbReference>
<dbReference type="InterPro" id="IPR027417">
    <property type="entry name" value="P-loop_NTPase"/>
</dbReference>
<dbReference type="OrthoDB" id="1427002at2"/>
<evidence type="ECO:0008006" key="3">
    <source>
        <dbReference type="Google" id="ProtNLM"/>
    </source>
</evidence>
<comment type="caution">
    <text evidence="1">The sequence shown here is derived from an EMBL/GenBank/DDBJ whole genome shotgun (WGS) entry which is preliminary data.</text>
</comment>
<sequence length="195" mass="23609">MKKISFLFLDYQISNSKTQKVISEMFNLFLFDFTVQFRELIFEQDNEVSKEIKSFLDSGNMVPTNCLEKVLKIQLSKIENQDILLTNFPRTKEQFLMLDKLLLNLNIKIERIWFIKQRNPDEYLKKYFENTENKKWLDKFGDEVIDKWNDEFTKRKEFVIEIQNTTKNIEWKIIEMDYVSEINEQFIIKKINGCA</sequence>
<dbReference type="Proteomes" id="UP000030121">
    <property type="component" value="Unassembled WGS sequence"/>
</dbReference>
<accession>A0A0A2M373</accession>
<keyword evidence="2" id="KW-1185">Reference proteome</keyword>
<dbReference type="STRING" id="1121899.GCA_000430025_02635"/>
<dbReference type="Gene3D" id="3.40.50.300">
    <property type="entry name" value="P-loop containing nucleotide triphosphate hydrolases"/>
    <property type="match status" value="1"/>
</dbReference>
<gene>
    <name evidence="1" type="ORF">Q764_13510</name>
</gene>